<dbReference type="PANTHER" id="PTHR11808:SF15">
    <property type="entry name" value="CYSTATHIONINE GAMMA-LYASE"/>
    <property type="match status" value="1"/>
</dbReference>
<organism evidence="5 6">
    <name type="scientific">Undibacterium arcticum</name>
    <dbReference type="NCBI Taxonomy" id="1762892"/>
    <lineage>
        <taxon>Bacteria</taxon>
        <taxon>Pseudomonadati</taxon>
        <taxon>Pseudomonadota</taxon>
        <taxon>Betaproteobacteria</taxon>
        <taxon>Burkholderiales</taxon>
        <taxon>Oxalobacteraceae</taxon>
        <taxon>Undibacterium</taxon>
    </lineage>
</organism>
<dbReference type="InterPro" id="IPR015422">
    <property type="entry name" value="PyrdxlP-dep_Trfase_small"/>
</dbReference>
<name>A0ABV7F7T3_9BURK</name>
<dbReference type="PROSITE" id="PS00868">
    <property type="entry name" value="CYS_MET_METAB_PP"/>
    <property type="match status" value="1"/>
</dbReference>
<dbReference type="Gene3D" id="3.40.640.10">
    <property type="entry name" value="Type I PLP-dependent aspartate aminotransferase-like (Major domain)"/>
    <property type="match status" value="1"/>
</dbReference>
<comment type="cofactor">
    <cofactor evidence="1 4">
        <name>pyridoxal 5'-phosphate</name>
        <dbReference type="ChEBI" id="CHEBI:597326"/>
    </cofactor>
</comment>
<keyword evidence="3 4" id="KW-0663">Pyridoxal phosphate</keyword>
<dbReference type="RefSeq" id="WP_390326857.1">
    <property type="nucleotide sequence ID" value="NZ_JBHRTP010000072.1"/>
</dbReference>
<dbReference type="Pfam" id="PF01053">
    <property type="entry name" value="Cys_Met_Meta_PP"/>
    <property type="match status" value="1"/>
</dbReference>
<evidence type="ECO:0000313" key="6">
    <source>
        <dbReference type="Proteomes" id="UP001595530"/>
    </source>
</evidence>
<gene>
    <name evidence="5" type="ORF">ACFOFO_20435</name>
</gene>
<evidence type="ECO:0000256" key="1">
    <source>
        <dbReference type="ARBA" id="ARBA00001933"/>
    </source>
</evidence>
<keyword evidence="6" id="KW-1185">Reference proteome</keyword>
<sequence>MTESARHFATRVIHAGQSPDPSTGAIMPPIYATSTFVQDSPGVHKGLDYGRSHNPTRWALERCVANLEGGAQGFAFASGLAAIATVLEIADAGAHIIAGDDMYGGSYRLFERVRKRSAGLRFSYVDLTNPDNLLAAIRPDTRMVWVETPTNPMLKLADLQAIATICRERGIIAVADNTFASPRIQRPLELGFDIVVHSTTKYLNGHSDIIGGIAIVGGEPHQAAWREQLAFLQNSVGAIAGPFDSFLALRGVKTLALRMERHCQSALALATWLETEPKVARVYYPGLASHPQHALARRQMDGFGGIISIELKTDLAGARRFLERCEVFALAESLGGVESLIEHPAIMTHATIPAEQRGVLGISDSLIRLSVGIEDLDDLRADLRSALDAI</sequence>
<dbReference type="InterPro" id="IPR015424">
    <property type="entry name" value="PyrdxlP-dep_Trfase"/>
</dbReference>
<evidence type="ECO:0000256" key="2">
    <source>
        <dbReference type="ARBA" id="ARBA00009077"/>
    </source>
</evidence>
<reference evidence="6" key="1">
    <citation type="journal article" date="2019" name="Int. J. Syst. Evol. Microbiol.">
        <title>The Global Catalogue of Microorganisms (GCM) 10K type strain sequencing project: providing services to taxonomists for standard genome sequencing and annotation.</title>
        <authorList>
            <consortium name="The Broad Institute Genomics Platform"/>
            <consortium name="The Broad Institute Genome Sequencing Center for Infectious Disease"/>
            <person name="Wu L."/>
            <person name="Ma J."/>
        </authorList>
    </citation>
    <scope>NUCLEOTIDE SEQUENCE [LARGE SCALE GENOMIC DNA]</scope>
    <source>
        <strain evidence="6">KCTC 42986</strain>
    </source>
</reference>
<dbReference type="InterPro" id="IPR054542">
    <property type="entry name" value="Cys_met_metab_PP"/>
</dbReference>
<evidence type="ECO:0000256" key="4">
    <source>
        <dbReference type="RuleBase" id="RU362118"/>
    </source>
</evidence>
<dbReference type="EMBL" id="JBHRTP010000072">
    <property type="protein sequence ID" value="MFC3110301.1"/>
    <property type="molecule type" value="Genomic_DNA"/>
</dbReference>
<evidence type="ECO:0000256" key="3">
    <source>
        <dbReference type="ARBA" id="ARBA00022898"/>
    </source>
</evidence>
<protein>
    <submittedName>
        <fullName evidence="5">Trans-sulfuration enzyme family protein</fullName>
    </submittedName>
</protein>
<dbReference type="PIRSF" id="PIRSF001434">
    <property type="entry name" value="CGS"/>
    <property type="match status" value="1"/>
</dbReference>
<comment type="similarity">
    <text evidence="2 4">Belongs to the trans-sulfuration enzymes family.</text>
</comment>
<dbReference type="InterPro" id="IPR015421">
    <property type="entry name" value="PyrdxlP-dep_Trfase_major"/>
</dbReference>
<proteinExistence type="inferred from homology"/>
<accession>A0ABV7F7T3</accession>
<dbReference type="Proteomes" id="UP001595530">
    <property type="component" value="Unassembled WGS sequence"/>
</dbReference>
<dbReference type="PANTHER" id="PTHR11808">
    <property type="entry name" value="TRANS-SULFURATION ENZYME FAMILY MEMBER"/>
    <property type="match status" value="1"/>
</dbReference>
<comment type="caution">
    <text evidence="5">The sequence shown here is derived from an EMBL/GenBank/DDBJ whole genome shotgun (WGS) entry which is preliminary data.</text>
</comment>
<dbReference type="CDD" id="cd00614">
    <property type="entry name" value="CGS_like"/>
    <property type="match status" value="1"/>
</dbReference>
<dbReference type="InterPro" id="IPR000277">
    <property type="entry name" value="Cys/Met-Metab_PyrdxlP-dep_enz"/>
</dbReference>
<dbReference type="SUPFAM" id="SSF53383">
    <property type="entry name" value="PLP-dependent transferases"/>
    <property type="match status" value="1"/>
</dbReference>
<dbReference type="Gene3D" id="3.90.1150.10">
    <property type="entry name" value="Aspartate Aminotransferase, domain 1"/>
    <property type="match status" value="1"/>
</dbReference>
<evidence type="ECO:0000313" key="5">
    <source>
        <dbReference type="EMBL" id="MFC3110301.1"/>
    </source>
</evidence>